<keyword evidence="2" id="KW-1185">Reference proteome</keyword>
<dbReference type="RefSeq" id="WP_130233366.1">
    <property type="nucleotide sequence ID" value="NZ_BMEF01000027.1"/>
</dbReference>
<accession>A0A5C2H644</accession>
<dbReference type="InterPro" id="IPR025877">
    <property type="entry name" value="MobA-like_NTP_Trfase"/>
</dbReference>
<reference evidence="1" key="1">
    <citation type="submission" date="2019-09" db="EMBL/GenBank/DDBJ databases">
        <title>Complete genome sequencing of four Arcobacter species reveals a diverse suite of mobile elements.</title>
        <authorList>
            <person name="Miller W.G."/>
            <person name="Yee E."/>
            <person name="Bono J.L."/>
        </authorList>
    </citation>
    <scope>NUCLEOTIDE SEQUENCE [LARGE SCALE GENOMIC DNA]</scope>
    <source>
        <strain evidence="1">LMG 26638</strain>
    </source>
</reference>
<dbReference type="PANTHER" id="PTHR43777">
    <property type="entry name" value="MOLYBDENUM COFACTOR CYTIDYLYLTRANSFERASE"/>
    <property type="match status" value="1"/>
</dbReference>
<name>A0A5C2H644_9BACT</name>
<proteinExistence type="predicted"/>
<evidence type="ECO:0000313" key="1">
    <source>
        <dbReference type="EMBL" id="QEP34430.1"/>
    </source>
</evidence>
<dbReference type="GO" id="GO:0016779">
    <property type="term" value="F:nucleotidyltransferase activity"/>
    <property type="evidence" value="ECO:0007669"/>
    <property type="project" value="UniProtKB-KW"/>
</dbReference>
<keyword evidence="1" id="KW-0548">Nucleotidyltransferase</keyword>
<dbReference type="PANTHER" id="PTHR43777:SF1">
    <property type="entry name" value="MOLYBDENUM COFACTOR CYTIDYLYLTRANSFERASE"/>
    <property type="match status" value="1"/>
</dbReference>
<dbReference type="Pfam" id="PF12804">
    <property type="entry name" value="NTP_transf_3"/>
    <property type="match status" value="1"/>
</dbReference>
<dbReference type="InterPro" id="IPR029044">
    <property type="entry name" value="Nucleotide-diphossugar_trans"/>
</dbReference>
<gene>
    <name evidence="1" type="ORF">APAC_1313</name>
</gene>
<dbReference type="SUPFAM" id="SSF53448">
    <property type="entry name" value="Nucleotide-diphospho-sugar transferases"/>
    <property type="match status" value="1"/>
</dbReference>
<dbReference type="Gene3D" id="3.90.550.10">
    <property type="entry name" value="Spore Coat Polysaccharide Biosynthesis Protein SpsA, Chain A"/>
    <property type="match status" value="1"/>
</dbReference>
<dbReference type="AlphaFoldDB" id="A0A5C2H644"/>
<dbReference type="OrthoDB" id="9779263at2"/>
<dbReference type="Proteomes" id="UP000322726">
    <property type="component" value="Chromosome"/>
</dbReference>
<organism evidence="1 2">
    <name type="scientific">Malaciobacter pacificus</name>
    <dbReference type="NCBI Taxonomy" id="1080223"/>
    <lineage>
        <taxon>Bacteria</taxon>
        <taxon>Pseudomonadati</taxon>
        <taxon>Campylobacterota</taxon>
        <taxon>Epsilonproteobacteria</taxon>
        <taxon>Campylobacterales</taxon>
        <taxon>Arcobacteraceae</taxon>
        <taxon>Malaciobacter</taxon>
    </lineage>
</organism>
<protein>
    <submittedName>
        <fullName evidence="1">Molybdenum cofactor cytidylyltransferase</fullName>
    </submittedName>
</protein>
<reference evidence="1" key="2">
    <citation type="submission" date="2019-09" db="EMBL/GenBank/DDBJ databases">
        <title>Taxonomic note: a critical rebuttal of the proposed division of the genus Arcobacter into six genera, emended descriptions of Arcobacter anaerophilus and the genus Arcobacter, and an assessment of genus-level boundaries for Epsilonproteobacteria using in silico genomic comparator tools.</title>
        <authorList>
            <person name="On S.L.W."/>
            <person name="Miller W.G."/>
            <person name="Biggs P."/>
            <person name="Cornelius A."/>
            <person name="Vandamme P."/>
        </authorList>
    </citation>
    <scope>NUCLEOTIDE SEQUENCE [LARGE SCALE GENOMIC DNA]</scope>
    <source>
        <strain evidence="1">LMG 26638</strain>
    </source>
</reference>
<keyword evidence="1" id="KW-0808">Transferase</keyword>
<dbReference type="EMBL" id="CP035928">
    <property type="protein sequence ID" value="QEP34430.1"/>
    <property type="molecule type" value="Genomic_DNA"/>
</dbReference>
<sequence length="194" mass="22073">MENKKELAIIILAAGKSSRLGLITKQLLKYNGVTLLKRACKKALQITNDVFVVLGHEKEKCEKEIKDLDLNILFNKDYGKGIGSSISYGIKHTNDYKNTLIMLCDQPFINKKHLINLKNNIDNQTIIATKYENASSSTVPAIFPKKYYKKLSKLNEDKGAKSMMKNEVCINIKLEKSRSIDIDTREDIKTYLDL</sequence>
<evidence type="ECO:0000313" key="2">
    <source>
        <dbReference type="Proteomes" id="UP000322726"/>
    </source>
</evidence>
<dbReference type="KEGG" id="apai:APAC_1313"/>
<dbReference type="CDD" id="cd04182">
    <property type="entry name" value="GT_2_like_f"/>
    <property type="match status" value="1"/>
</dbReference>